<evidence type="ECO:0000259" key="1">
    <source>
        <dbReference type="PROSITE" id="PS50011"/>
    </source>
</evidence>
<dbReference type="EMBL" id="CAJJDM010000034">
    <property type="protein sequence ID" value="CAD8063975.1"/>
    <property type="molecule type" value="Genomic_DNA"/>
</dbReference>
<evidence type="ECO:0000313" key="2">
    <source>
        <dbReference type="EMBL" id="CAD8063975.1"/>
    </source>
</evidence>
<dbReference type="InterPro" id="IPR000719">
    <property type="entry name" value="Prot_kinase_dom"/>
</dbReference>
<dbReference type="Pfam" id="PF00069">
    <property type="entry name" value="Pkinase"/>
    <property type="match status" value="1"/>
</dbReference>
<sequence length="324" mass="37829">MEFNCIIERESFYLNVKDKSLSISNQSTSYTFDLSLKTIITWLFRENEMNGFILENLIVEGDSLNMKQLRSYLGGEITYTGIQIFYSFNGEINVGKNKATKVCSLINRQTKLKFSCKCFKKSVIGIEKIHKEIEIIKKASQHGLAPKIYECFSSNNCVYLIMENLERIQDQAFMEDDVMLFLYNLIQSISLLHQLNIVHKSIKKSHIMFTEDNKLKLVGFGKANNANIQNNEFRLDIFKIGIIMHKFYQKQNFQDDQFSLIPDEGNSLLESLLNWKSNSQFQLKELLCHSYFKLLKTEGISLQIQCMNPKFKTHIFQDEEQESF</sequence>
<organism evidence="2 3">
    <name type="scientific">Paramecium primaurelia</name>
    <dbReference type="NCBI Taxonomy" id="5886"/>
    <lineage>
        <taxon>Eukaryota</taxon>
        <taxon>Sar</taxon>
        <taxon>Alveolata</taxon>
        <taxon>Ciliophora</taxon>
        <taxon>Intramacronucleata</taxon>
        <taxon>Oligohymenophorea</taxon>
        <taxon>Peniculida</taxon>
        <taxon>Parameciidae</taxon>
        <taxon>Paramecium</taxon>
    </lineage>
</organism>
<dbReference type="SMART" id="SM00220">
    <property type="entry name" value="S_TKc"/>
    <property type="match status" value="1"/>
</dbReference>
<comment type="caution">
    <text evidence="2">The sequence shown here is derived from an EMBL/GenBank/DDBJ whole genome shotgun (WGS) entry which is preliminary data.</text>
</comment>
<proteinExistence type="predicted"/>
<dbReference type="OMA" id="IKKSHIM"/>
<dbReference type="Proteomes" id="UP000688137">
    <property type="component" value="Unassembled WGS sequence"/>
</dbReference>
<reference evidence="2" key="1">
    <citation type="submission" date="2021-01" db="EMBL/GenBank/DDBJ databases">
        <authorList>
            <consortium name="Genoscope - CEA"/>
            <person name="William W."/>
        </authorList>
    </citation>
    <scope>NUCLEOTIDE SEQUENCE</scope>
</reference>
<protein>
    <recommendedName>
        <fullName evidence="1">Protein kinase domain-containing protein</fullName>
    </recommendedName>
</protein>
<dbReference type="GO" id="GO:0005524">
    <property type="term" value="F:ATP binding"/>
    <property type="evidence" value="ECO:0007669"/>
    <property type="project" value="InterPro"/>
</dbReference>
<feature type="domain" description="Protein kinase" evidence="1">
    <location>
        <begin position="88"/>
        <end position="324"/>
    </location>
</feature>
<dbReference type="AlphaFoldDB" id="A0A8S1LCD1"/>
<dbReference type="PANTHER" id="PTHR24347">
    <property type="entry name" value="SERINE/THREONINE-PROTEIN KINASE"/>
    <property type="match status" value="1"/>
</dbReference>
<evidence type="ECO:0000313" key="3">
    <source>
        <dbReference type="Proteomes" id="UP000688137"/>
    </source>
</evidence>
<dbReference type="GO" id="GO:0004672">
    <property type="term" value="F:protein kinase activity"/>
    <property type="evidence" value="ECO:0007669"/>
    <property type="project" value="InterPro"/>
</dbReference>
<dbReference type="PROSITE" id="PS50011">
    <property type="entry name" value="PROTEIN_KINASE_DOM"/>
    <property type="match status" value="1"/>
</dbReference>
<accession>A0A8S1LCD1</accession>
<gene>
    <name evidence="2" type="ORF">PPRIM_AZ9-3.1.T0350234</name>
</gene>
<name>A0A8S1LCD1_PARPR</name>
<keyword evidence="3" id="KW-1185">Reference proteome</keyword>